<feature type="region of interest" description="Disordered" evidence="2">
    <location>
        <begin position="519"/>
        <end position="539"/>
    </location>
</feature>
<sequence length="704" mass="74295">MSRIKHRGTSAATLVFLLSAAIAPSIAGTAAWKTMGLAPALAQSGTTGFALPASVPSGTRININGSPSLSAINQAFKQQFESRYPGTQVNLSADGAEDALQAVDAGRVDLAAIARPLTDAEKARGLVAVPAGRRKIAFIVGSNNPFNGSLSDEAVSQIYWGDVTDWSAFGGAPGAIRPIDRPEGSDLRRAIATYDKYRTRPFGTGSNVVRLNPDTTDELVRQLGNDGIGYAIADEVLGRSDVRAVPMDDVLPSDPRYPFSLPVFYVYKGPQPNEAAQAFLGFATDANVQAAVSPGASGAPVAPPPVAVAPASPAAPDASPVAPDASPVPDASPAEPAATPVPGEPVPGEMPAGTVSPAPESPAETADEPAEGSSFPWFLLLAVPVLGGLLWWLFRKPEDEALLDLPGTSRLVLTPRSCRDVYAYWELSEADRALLAEQGGRNLQLRLYDVTGKDASRADERNMQQFDCDENTQDFHIPVAEEAGDYVAEVGYLSNEREWLPLARSAAVHVPACVPGETEGGWAESGIGSGTESGTESGVGSGIATGAVPPVGVPAPTAPPIGAIAPSRIILVPRDESDAYVYWEVSEQRKAAARQNGGEVMALHLYDVTEREAGGVLRPVRQFQCNEAIPDCHIPIPQPHRDYLVELGYVTRDRRWIKLAQSEPVRVPPASDVVTAEQVLAAEPDPLSNLNLSDLDLDDLDLDL</sequence>
<reference evidence="5" key="1">
    <citation type="submission" date="2020-05" db="EMBL/GenBank/DDBJ databases">
        <authorList>
            <person name="Zhu T."/>
            <person name="Keshari N."/>
            <person name="Lu X."/>
        </authorList>
    </citation>
    <scope>NUCLEOTIDE SEQUENCE</scope>
    <source>
        <strain evidence="5">NK1-22</strain>
    </source>
</reference>
<evidence type="ECO:0000256" key="3">
    <source>
        <dbReference type="SAM" id="SignalP"/>
    </source>
</evidence>
<feature type="region of interest" description="Disordered" evidence="2">
    <location>
        <begin position="308"/>
        <end position="370"/>
    </location>
</feature>
<dbReference type="InterPro" id="IPR024370">
    <property type="entry name" value="PBP_domain"/>
</dbReference>
<feature type="chain" id="PRO_5041673136" evidence="3">
    <location>
        <begin position="28"/>
        <end position="704"/>
    </location>
</feature>
<dbReference type="PANTHER" id="PTHR30570">
    <property type="entry name" value="PERIPLASMIC PHOSPHATE BINDING COMPONENT OF PHOSPHATE ABC TRANSPORTER"/>
    <property type="match status" value="1"/>
</dbReference>
<dbReference type="AlphaFoldDB" id="A0AA96Y6Q0"/>
<proteinExistence type="predicted"/>
<dbReference type="InterPro" id="IPR032585">
    <property type="entry name" value="DUF4912"/>
</dbReference>
<keyword evidence="1 3" id="KW-0732">Signal</keyword>
<dbReference type="Gene3D" id="3.40.190.10">
    <property type="entry name" value="Periplasmic binding protein-like II"/>
    <property type="match status" value="2"/>
</dbReference>
<feature type="compositionally biased region" description="Low complexity" evidence="2">
    <location>
        <begin position="308"/>
        <end position="353"/>
    </location>
</feature>
<protein>
    <submittedName>
        <fullName evidence="5">DUF4912 domain-containing protein</fullName>
    </submittedName>
</protein>
<dbReference type="Pfam" id="PF12849">
    <property type="entry name" value="PBP_like_2"/>
    <property type="match status" value="1"/>
</dbReference>
<dbReference type="EMBL" id="CP053540">
    <property type="protein sequence ID" value="WOB45105.1"/>
    <property type="molecule type" value="Genomic_DNA"/>
</dbReference>
<evidence type="ECO:0000256" key="2">
    <source>
        <dbReference type="SAM" id="MobiDB-lite"/>
    </source>
</evidence>
<dbReference type="KEGG" id="tog:HNI00_19620"/>
<organism evidence="5">
    <name type="scientific">Thermoleptolyngbya oregonensis NK1-22</name>
    <dbReference type="NCBI Taxonomy" id="2547457"/>
    <lineage>
        <taxon>Bacteria</taxon>
        <taxon>Bacillati</taxon>
        <taxon>Cyanobacteriota</taxon>
        <taxon>Cyanophyceae</taxon>
        <taxon>Oculatellales</taxon>
        <taxon>Oculatellaceae</taxon>
        <taxon>Thermoleptolyngbya</taxon>
    </lineage>
</organism>
<evidence type="ECO:0000313" key="5">
    <source>
        <dbReference type="EMBL" id="WOB45105.1"/>
    </source>
</evidence>
<dbReference type="Pfam" id="PF16258">
    <property type="entry name" value="DUF4912"/>
    <property type="match status" value="2"/>
</dbReference>
<feature type="signal peptide" evidence="3">
    <location>
        <begin position="1"/>
        <end position="27"/>
    </location>
</feature>
<dbReference type="PANTHER" id="PTHR30570:SF1">
    <property type="entry name" value="PHOSPHATE-BINDING PROTEIN PSTS"/>
    <property type="match status" value="1"/>
</dbReference>
<dbReference type="SUPFAM" id="SSF53850">
    <property type="entry name" value="Periplasmic binding protein-like II"/>
    <property type="match status" value="1"/>
</dbReference>
<name>A0AA96Y6Q0_9CYAN</name>
<evidence type="ECO:0000259" key="4">
    <source>
        <dbReference type="Pfam" id="PF12849"/>
    </source>
</evidence>
<dbReference type="RefSeq" id="WP_316788690.1">
    <property type="nucleotide sequence ID" value="NZ_CP053540.1"/>
</dbReference>
<evidence type="ECO:0000256" key="1">
    <source>
        <dbReference type="ARBA" id="ARBA00022729"/>
    </source>
</evidence>
<feature type="domain" description="PBP" evidence="4">
    <location>
        <begin position="58"/>
        <end position="285"/>
    </location>
</feature>
<feature type="compositionally biased region" description="Gly residues" evidence="2">
    <location>
        <begin position="527"/>
        <end position="539"/>
    </location>
</feature>
<accession>A0AA96Y6Q0</accession>
<dbReference type="InterPro" id="IPR050811">
    <property type="entry name" value="Phosphate_ABC_transporter"/>
</dbReference>
<gene>
    <name evidence="5" type="ORF">HNI00_19620</name>
</gene>